<evidence type="ECO:0000313" key="8">
    <source>
        <dbReference type="Proteomes" id="UP000265000"/>
    </source>
</evidence>
<feature type="domain" description="Peptidase S1" evidence="6">
    <location>
        <begin position="19"/>
        <end position="248"/>
    </location>
</feature>
<dbReference type="GO" id="GO:0006508">
    <property type="term" value="P:proteolysis"/>
    <property type="evidence" value="ECO:0007669"/>
    <property type="project" value="UniProtKB-KW"/>
</dbReference>
<evidence type="ECO:0000259" key="6">
    <source>
        <dbReference type="PROSITE" id="PS50240"/>
    </source>
</evidence>
<dbReference type="PANTHER" id="PTHR24252">
    <property type="entry name" value="ACROSIN-RELATED"/>
    <property type="match status" value="1"/>
</dbReference>
<evidence type="ECO:0000256" key="2">
    <source>
        <dbReference type="ARBA" id="ARBA00022729"/>
    </source>
</evidence>
<evidence type="ECO:0000256" key="3">
    <source>
        <dbReference type="ARBA" id="ARBA00022801"/>
    </source>
</evidence>
<evidence type="ECO:0000256" key="5">
    <source>
        <dbReference type="ARBA" id="ARBA00023157"/>
    </source>
</evidence>
<keyword evidence="1" id="KW-0645">Protease</keyword>
<dbReference type="PROSITE" id="PS50240">
    <property type="entry name" value="TRYPSIN_DOM"/>
    <property type="match status" value="1"/>
</dbReference>
<proteinExistence type="predicted"/>
<dbReference type="GeneTree" id="ENSGT00940000163009"/>
<keyword evidence="8" id="KW-1185">Reference proteome</keyword>
<dbReference type="AlphaFoldDB" id="A0A3Q2SPP8"/>
<sequence length="277" mass="30825">SRSFCFFSVCGQPALNTRIVGGEEASPGSWPWMVSLHISRWPRCGGSLINDQWVLTVARCVYWYSPSSVTVYLGRQSQEGSNPNEVMRKVDQIISHPDYYNYNNDIALVKLSEPVSFTSYISPVCLAASDSTISTGVNTWITGWGDTENGDPLPSPKNLMEAEVEVVENSQCSFFWFSITDNMMCAESQDGGKGFCWGDYGGPLVSKQCDRWIQLGIANEHQGCSQNTYPGAYTRVSLYESWINSVISTTQPSFISFTSTDSCPPKREYLCFSSILM</sequence>
<keyword evidence="5" id="KW-1015">Disulfide bond</keyword>
<dbReference type="InterPro" id="IPR009003">
    <property type="entry name" value="Peptidase_S1_PA"/>
</dbReference>
<dbReference type="InterPro" id="IPR001254">
    <property type="entry name" value="Trypsin_dom"/>
</dbReference>
<reference evidence="7" key="1">
    <citation type="submission" date="2025-08" db="UniProtKB">
        <authorList>
            <consortium name="Ensembl"/>
        </authorList>
    </citation>
    <scope>IDENTIFICATION</scope>
</reference>
<dbReference type="PANTHER" id="PTHR24252:SF7">
    <property type="entry name" value="HYALIN"/>
    <property type="match status" value="1"/>
</dbReference>
<dbReference type="Pfam" id="PF00089">
    <property type="entry name" value="Trypsin"/>
    <property type="match status" value="1"/>
</dbReference>
<accession>A0A3Q2SPP8</accession>
<dbReference type="FunFam" id="2.40.10.10:FF:000024">
    <property type="entry name" value="Serine protease 53"/>
    <property type="match status" value="1"/>
</dbReference>
<dbReference type="Proteomes" id="UP000265000">
    <property type="component" value="Unplaced"/>
</dbReference>
<evidence type="ECO:0000313" key="7">
    <source>
        <dbReference type="Ensembl" id="ENSFHEP00000001048.1"/>
    </source>
</evidence>
<name>A0A3Q2SPP8_FUNHE</name>
<evidence type="ECO:0000256" key="1">
    <source>
        <dbReference type="ARBA" id="ARBA00022670"/>
    </source>
</evidence>
<keyword evidence="4" id="KW-0720">Serine protease</keyword>
<dbReference type="Ensembl" id="ENSFHET00000014522.1">
    <property type="protein sequence ID" value="ENSFHEP00000001048.1"/>
    <property type="gene ID" value="ENSFHEG00000001809.1"/>
</dbReference>
<protein>
    <recommendedName>
        <fullName evidence="6">Peptidase S1 domain-containing protein</fullName>
    </recommendedName>
</protein>
<dbReference type="SMART" id="SM00020">
    <property type="entry name" value="Tryp_SPc"/>
    <property type="match status" value="1"/>
</dbReference>
<dbReference type="CDD" id="cd00190">
    <property type="entry name" value="Tryp_SPc"/>
    <property type="match status" value="1"/>
</dbReference>
<evidence type="ECO:0000256" key="4">
    <source>
        <dbReference type="ARBA" id="ARBA00022825"/>
    </source>
</evidence>
<keyword evidence="2" id="KW-0732">Signal</keyword>
<dbReference type="PRINTS" id="PR00722">
    <property type="entry name" value="CHYMOTRYPSIN"/>
</dbReference>
<dbReference type="SUPFAM" id="SSF50494">
    <property type="entry name" value="Trypsin-like serine proteases"/>
    <property type="match status" value="1"/>
</dbReference>
<dbReference type="GO" id="GO:0004252">
    <property type="term" value="F:serine-type endopeptidase activity"/>
    <property type="evidence" value="ECO:0007669"/>
    <property type="project" value="InterPro"/>
</dbReference>
<reference evidence="7" key="2">
    <citation type="submission" date="2025-09" db="UniProtKB">
        <authorList>
            <consortium name="Ensembl"/>
        </authorList>
    </citation>
    <scope>IDENTIFICATION</scope>
</reference>
<organism evidence="7 8">
    <name type="scientific">Fundulus heteroclitus</name>
    <name type="common">Killifish</name>
    <name type="synonym">Mummichog</name>
    <dbReference type="NCBI Taxonomy" id="8078"/>
    <lineage>
        <taxon>Eukaryota</taxon>
        <taxon>Metazoa</taxon>
        <taxon>Chordata</taxon>
        <taxon>Craniata</taxon>
        <taxon>Vertebrata</taxon>
        <taxon>Euteleostomi</taxon>
        <taxon>Actinopterygii</taxon>
        <taxon>Neopterygii</taxon>
        <taxon>Teleostei</taxon>
        <taxon>Neoteleostei</taxon>
        <taxon>Acanthomorphata</taxon>
        <taxon>Ovalentaria</taxon>
        <taxon>Atherinomorphae</taxon>
        <taxon>Cyprinodontiformes</taxon>
        <taxon>Fundulidae</taxon>
        <taxon>Fundulus</taxon>
    </lineage>
</organism>
<dbReference type="InterPro" id="IPR043504">
    <property type="entry name" value="Peptidase_S1_PA_chymotrypsin"/>
</dbReference>
<dbReference type="InterPro" id="IPR001314">
    <property type="entry name" value="Peptidase_S1A"/>
</dbReference>
<dbReference type="STRING" id="8078.ENSFHEP00000001048"/>
<dbReference type="Gene3D" id="2.40.10.10">
    <property type="entry name" value="Trypsin-like serine proteases"/>
    <property type="match status" value="1"/>
</dbReference>
<keyword evidence="3" id="KW-0378">Hydrolase</keyword>